<sequence length="207" mass="24290">MSGKEMRLQRIELEMHYLVTQINDFVNDESYQSRMKMNTMTNSRKIQMNKRFLTVKKVVYEDLVMQFYANLRKVGNSLVTMVNVVEIEFDFATINSILGYPNEGSDRCSPKMQSSLVNVFEFQPICYPNQDLWSSELWCLCDGLYAIVKAQEQELALCLKSKICTRLEREGKQLNRIEMKLEFVMKELENENVQGKENCKKPRHDNA</sequence>
<evidence type="ECO:0000256" key="1">
    <source>
        <dbReference type="SAM" id="Coils"/>
    </source>
</evidence>
<protein>
    <submittedName>
        <fullName evidence="2">Uncharacterized protein</fullName>
    </submittedName>
</protein>
<gene>
    <name evidence="2" type="ORF">ACH5RR_025957</name>
</gene>
<proteinExistence type="predicted"/>
<accession>A0ABD2Z4I1</accession>
<evidence type="ECO:0000313" key="3">
    <source>
        <dbReference type="Proteomes" id="UP001630127"/>
    </source>
</evidence>
<evidence type="ECO:0000313" key="2">
    <source>
        <dbReference type="EMBL" id="KAL3513240.1"/>
    </source>
</evidence>
<name>A0ABD2Z4I1_9GENT</name>
<organism evidence="2 3">
    <name type="scientific">Cinchona calisaya</name>
    <dbReference type="NCBI Taxonomy" id="153742"/>
    <lineage>
        <taxon>Eukaryota</taxon>
        <taxon>Viridiplantae</taxon>
        <taxon>Streptophyta</taxon>
        <taxon>Embryophyta</taxon>
        <taxon>Tracheophyta</taxon>
        <taxon>Spermatophyta</taxon>
        <taxon>Magnoliopsida</taxon>
        <taxon>eudicotyledons</taxon>
        <taxon>Gunneridae</taxon>
        <taxon>Pentapetalae</taxon>
        <taxon>asterids</taxon>
        <taxon>lamiids</taxon>
        <taxon>Gentianales</taxon>
        <taxon>Rubiaceae</taxon>
        <taxon>Cinchonoideae</taxon>
        <taxon>Cinchoneae</taxon>
        <taxon>Cinchona</taxon>
    </lineage>
</organism>
<reference evidence="2 3" key="1">
    <citation type="submission" date="2024-11" db="EMBL/GenBank/DDBJ databases">
        <title>A near-complete genome assembly of Cinchona calisaya.</title>
        <authorList>
            <person name="Lian D.C."/>
            <person name="Zhao X.W."/>
            <person name="Wei L."/>
        </authorList>
    </citation>
    <scope>NUCLEOTIDE SEQUENCE [LARGE SCALE GENOMIC DNA]</scope>
    <source>
        <tissue evidence="2">Nenye</tissue>
    </source>
</reference>
<dbReference type="AlphaFoldDB" id="A0ABD2Z4I1"/>
<keyword evidence="3" id="KW-1185">Reference proteome</keyword>
<comment type="caution">
    <text evidence="2">The sequence shown here is derived from an EMBL/GenBank/DDBJ whole genome shotgun (WGS) entry which is preliminary data.</text>
</comment>
<dbReference type="Proteomes" id="UP001630127">
    <property type="component" value="Unassembled WGS sequence"/>
</dbReference>
<feature type="coiled-coil region" evidence="1">
    <location>
        <begin position="167"/>
        <end position="194"/>
    </location>
</feature>
<keyword evidence="1" id="KW-0175">Coiled coil</keyword>
<dbReference type="EMBL" id="JBJUIK010000011">
    <property type="protein sequence ID" value="KAL3513240.1"/>
    <property type="molecule type" value="Genomic_DNA"/>
</dbReference>